<reference evidence="11" key="1">
    <citation type="submission" date="2014-05" db="EMBL/GenBank/DDBJ databases">
        <authorList>
            <person name="Chronopoulou M."/>
        </authorList>
    </citation>
    <scope>NUCLEOTIDE SEQUENCE</scope>
    <source>
        <tissue evidence="11">Whole organism</tissue>
    </source>
</reference>
<dbReference type="GO" id="GO:0031966">
    <property type="term" value="C:mitochondrial membrane"/>
    <property type="evidence" value="ECO:0007669"/>
    <property type="project" value="UniProtKB-SubCell"/>
</dbReference>
<evidence type="ECO:0000256" key="7">
    <source>
        <dbReference type="ARBA" id="ARBA00023128"/>
    </source>
</evidence>
<dbReference type="OrthoDB" id="409586at2759"/>
<keyword evidence="7" id="KW-0496">Mitochondrion</keyword>
<dbReference type="GeneID" id="121121032"/>
<dbReference type="GO" id="GO:0000064">
    <property type="term" value="F:L-ornithine transmembrane transporter activity"/>
    <property type="evidence" value="ECO:0007669"/>
    <property type="project" value="TreeGrafter"/>
</dbReference>
<dbReference type="PROSITE" id="PS51257">
    <property type="entry name" value="PROKAR_LIPOPROTEIN"/>
    <property type="match status" value="1"/>
</dbReference>
<accession>A0A0K2T6W1</accession>
<dbReference type="EMBL" id="HACA01003961">
    <property type="protein sequence ID" value="CDW21322.1"/>
    <property type="molecule type" value="Transcribed_RNA"/>
</dbReference>
<dbReference type="InterPro" id="IPR050567">
    <property type="entry name" value="Mitochondrial_Carrier"/>
</dbReference>
<dbReference type="KEGG" id="lsm:121121032"/>
<feature type="repeat" description="Solcar" evidence="9">
    <location>
        <begin position="101"/>
        <end position="194"/>
    </location>
</feature>
<evidence type="ECO:0000256" key="9">
    <source>
        <dbReference type="PROSITE-ProRule" id="PRU00282"/>
    </source>
</evidence>
<keyword evidence="6" id="KW-1133">Transmembrane helix</keyword>
<comment type="similarity">
    <text evidence="2 10">Belongs to the mitochondrial carrier (TC 2.A.29) family.</text>
</comment>
<keyword evidence="3 10" id="KW-0813">Transport</keyword>
<organism evidence="11">
    <name type="scientific">Lepeophtheirus salmonis</name>
    <name type="common">Salmon louse</name>
    <name type="synonym">Caligus salmonis</name>
    <dbReference type="NCBI Taxonomy" id="72036"/>
    <lineage>
        <taxon>Eukaryota</taxon>
        <taxon>Metazoa</taxon>
        <taxon>Ecdysozoa</taxon>
        <taxon>Arthropoda</taxon>
        <taxon>Crustacea</taxon>
        <taxon>Multicrustacea</taxon>
        <taxon>Hexanauplia</taxon>
        <taxon>Copepoda</taxon>
        <taxon>Siphonostomatoida</taxon>
        <taxon>Caligidae</taxon>
        <taxon>Lepeophtheirus</taxon>
    </lineage>
</organism>
<dbReference type="InterPro" id="IPR018108">
    <property type="entry name" value="MCP_transmembrane"/>
</dbReference>
<feature type="repeat" description="Solcar" evidence="9">
    <location>
        <begin position="205"/>
        <end position="288"/>
    </location>
</feature>
<evidence type="ECO:0000313" key="11">
    <source>
        <dbReference type="EMBL" id="CDW21322.1"/>
    </source>
</evidence>
<proteinExistence type="inferred from homology"/>
<feature type="repeat" description="Solcar" evidence="9">
    <location>
        <begin position="3"/>
        <end position="88"/>
    </location>
</feature>
<dbReference type="Gene3D" id="1.50.40.10">
    <property type="entry name" value="Mitochondrial carrier domain"/>
    <property type="match status" value="1"/>
</dbReference>
<comment type="subcellular location">
    <subcellularLocation>
        <location evidence="1">Mitochondrion membrane</location>
        <topology evidence="1">Multi-pass membrane protein</topology>
    </subcellularLocation>
</comment>
<evidence type="ECO:0000256" key="10">
    <source>
        <dbReference type="RuleBase" id="RU000488"/>
    </source>
</evidence>
<protein>
    <submittedName>
        <fullName evidence="11">Uncharacterized protein</fullName>
    </submittedName>
</protein>
<sequence length="293" mass="32215">MSKDAVIDFIAGSLGATACVYVGQPLDTLKVKMQAFPNLYPNLRICFKETWNKEGVVRGLYAGTVPSLAANVAENSVLFAAYGVCQKWVAKTVGRSKVEDLTIFHNGTAGFLAAFWSSFVLCPTELVKCRLQAMREVSSLKGLPPPNVGPFLITKKILKQDGLPGLFRGLTPTFMREMPGYFAFFYAYELSREIMRPIGKTKDEIGPAKTILAGGIAGMTLWSLIFPADVIKSRLQVSGATTPMYQMLITIIRNEGALALYNGLLPTLIRTFPASGVLFLTYEYSKKWMHSLS</sequence>
<dbReference type="InterPro" id="IPR023395">
    <property type="entry name" value="MCP_dom_sf"/>
</dbReference>
<evidence type="ECO:0000256" key="1">
    <source>
        <dbReference type="ARBA" id="ARBA00004225"/>
    </source>
</evidence>
<name>A0A0K2T6W1_LEPSM</name>
<dbReference type="AlphaFoldDB" id="A0A0K2T6W1"/>
<dbReference type="RefSeq" id="XP_040571834.1">
    <property type="nucleotide sequence ID" value="XM_040715900.2"/>
</dbReference>
<keyword evidence="8 9" id="KW-0472">Membrane</keyword>
<keyword evidence="4 9" id="KW-0812">Transmembrane</keyword>
<evidence type="ECO:0000256" key="8">
    <source>
        <dbReference type="ARBA" id="ARBA00023136"/>
    </source>
</evidence>
<dbReference type="SUPFAM" id="SSF103506">
    <property type="entry name" value="Mitochondrial carrier"/>
    <property type="match status" value="1"/>
</dbReference>
<evidence type="ECO:0000256" key="6">
    <source>
        <dbReference type="ARBA" id="ARBA00022989"/>
    </source>
</evidence>
<dbReference type="PANTHER" id="PTHR45624:SF12">
    <property type="entry name" value="MITOCHONDRIAL ORNITHINE TRANSPORTER 1"/>
    <property type="match status" value="1"/>
</dbReference>
<evidence type="ECO:0000256" key="3">
    <source>
        <dbReference type="ARBA" id="ARBA00022448"/>
    </source>
</evidence>
<dbReference type="PROSITE" id="PS50920">
    <property type="entry name" value="SOLCAR"/>
    <property type="match status" value="3"/>
</dbReference>
<dbReference type="Pfam" id="PF00153">
    <property type="entry name" value="Mito_carr"/>
    <property type="match status" value="3"/>
</dbReference>
<evidence type="ECO:0000256" key="5">
    <source>
        <dbReference type="ARBA" id="ARBA00022737"/>
    </source>
</evidence>
<evidence type="ECO:0000256" key="2">
    <source>
        <dbReference type="ARBA" id="ARBA00006375"/>
    </source>
</evidence>
<dbReference type="PANTHER" id="PTHR45624">
    <property type="entry name" value="MITOCHONDRIAL BASIC AMINO ACIDS TRANSPORTER-RELATED"/>
    <property type="match status" value="1"/>
</dbReference>
<keyword evidence="5" id="KW-0677">Repeat</keyword>
<dbReference type="GO" id="GO:1990575">
    <property type="term" value="P:mitochondrial L-ornithine transmembrane transport"/>
    <property type="evidence" value="ECO:0007669"/>
    <property type="project" value="TreeGrafter"/>
</dbReference>
<evidence type="ECO:0000256" key="4">
    <source>
        <dbReference type="ARBA" id="ARBA00022692"/>
    </source>
</evidence>